<keyword evidence="1" id="KW-0521">NADP</keyword>
<dbReference type="GO" id="GO:0005777">
    <property type="term" value="C:peroxisome"/>
    <property type="evidence" value="ECO:0007669"/>
    <property type="project" value="TreeGrafter"/>
</dbReference>
<evidence type="ECO:0000256" key="1">
    <source>
        <dbReference type="RuleBase" id="RU363097"/>
    </source>
</evidence>
<dbReference type="InterPro" id="IPR036291">
    <property type="entry name" value="NAD(P)-bd_dom_sf"/>
</dbReference>
<feature type="region of interest" description="Disordered" evidence="2">
    <location>
        <begin position="1"/>
        <end position="21"/>
    </location>
</feature>
<dbReference type="Gene3D" id="3.40.50.720">
    <property type="entry name" value="NAD(P)-binding Rossmann-like Domain"/>
    <property type="match status" value="1"/>
</dbReference>
<evidence type="ECO:0000259" key="3">
    <source>
        <dbReference type="Pfam" id="PF07993"/>
    </source>
</evidence>
<gene>
    <name evidence="4" type="ORF">TCMB3V08_LOCUS594</name>
</gene>
<comment type="catalytic activity">
    <reaction evidence="1">
        <text>a long-chain fatty acyl-CoA + 2 NADPH + 2 H(+) = a long-chain primary fatty alcohol + 2 NADP(+) + CoA</text>
        <dbReference type="Rhea" id="RHEA:52716"/>
        <dbReference type="ChEBI" id="CHEBI:15378"/>
        <dbReference type="ChEBI" id="CHEBI:57287"/>
        <dbReference type="ChEBI" id="CHEBI:57783"/>
        <dbReference type="ChEBI" id="CHEBI:58349"/>
        <dbReference type="ChEBI" id="CHEBI:77396"/>
        <dbReference type="ChEBI" id="CHEBI:83139"/>
        <dbReference type="EC" id="1.2.1.84"/>
    </reaction>
</comment>
<name>A0A7R9IVM2_TIMCA</name>
<keyword evidence="1" id="KW-0444">Lipid biosynthesis</keyword>
<dbReference type="CDD" id="cd05236">
    <property type="entry name" value="FAR-N_SDR_e"/>
    <property type="match status" value="1"/>
</dbReference>
<dbReference type="GO" id="GO:0080019">
    <property type="term" value="F:alcohol-forming very long-chain fatty acyl-CoA reductase activity"/>
    <property type="evidence" value="ECO:0007669"/>
    <property type="project" value="InterPro"/>
</dbReference>
<keyword evidence="1" id="KW-0560">Oxidoreductase</keyword>
<keyword evidence="1" id="KW-0443">Lipid metabolism</keyword>
<evidence type="ECO:0000256" key="2">
    <source>
        <dbReference type="SAM" id="MobiDB-lite"/>
    </source>
</evidence>
<sequence length="484" mass="53653">MDGSHGVTPSHLQVTSTTMENHPAPLDEPWGGVQAGERSTPIQEFYRDRSVFMTGASGFCGKILLSKLLRSCPYIGNIFILIRPKKNKSIAQRLEALLSEPGSAPAFLWRDSGKPLRKKPTLSSPDRDSKLQLPVIGGLVYRESSTLDHATTEVGSNGPEFDFRNGRKLLSSGKWGLYLSRCGLVLVDLVESKKHQDVLKKIVLVPGDISQPDMGISPEDRERLRREVSVVFHLAATLKFDENLKLALKTNVGGTQAVIELCKDMRHLKALVYVSTAYSQCPLQEIEERVYPPATDVEELTQKLDPMSLENVSKIETTIESNKEPLHSLNSYSIGVIPDGAGITNQLKDKVHAQLRMDKIHIKPTFRIIGKWPNTYTFTKALAEHVIDRYNHELPVAIFRPSMVWREPVPGWIDSLNGPTLPVLGGILGKMRCGHVDVTKLADIVPVDMVVNSLIATAWDVASAPDRARIDVLIAWDVLSAPDR</sequence>
<dbReference type="EMBL" id="OE179161">
    <property type="protein sequence ID" value="CAD7567812.1"/>
    <property type="molecule type" value="Genomic_DNA"/>
</dbReference>
<dbReference type="InterPro" id="IPR026055">
    <property type="entry name" value="FAR"/>
</dbReference>
<organism evidence="4">
    <name type="scientific">Timema californicum</name>
    <name type="common">California timema</name>
    <name type="synonym">Walking stick</name>
    <dbReference type="NCBI Taxonomy" id="61474"/>
    <lineage>
        <taxon>Eukaryota</taxon>
        <taxon>Metazoa</taxon>
        <taxon>Ecdysozoa</taxon>
        <taxon>Arthropoda</taxon>
        <taxon>Hexapoda</taxon>
        <taxon>Insecta</taxon>
        <taxon>Pterygota</taxon>
        <taxon>Neoptera</taxon>
        <taxon>Polyneoptera</taxon>
        <taxon>Phasmatodea</taxon>
        <taxon>Timematodea</taxon>
        <taxon>Timematoidea</taxon>
        <taxon>Timematidae</taxon>
        <taxon>Timema</taxon>
    </lineage>
</organism>
<dbReference type="Pfam" id="PF07993">
    <property type="entry name" value="NAD_binding_4"/>
    <property type="match status" value="2"/>
</dbReference>
<proteinExistence type="inferred from homology"/>
<dbReference type="InterPro" id="IPR013120">
    <property type="entry name" value="FAR_NAD-bd"/>
</dbReference>
<protein>
    <recommendedName>
        <fullName evidence="1">Fatty acyl-CoA reductase</fullName>
        <ecNumber evidence="1">1.2.1.84</ecNumber>
    </recommendedName>
</protein>
<dbReference type="GO" id="GO:0035336">
    <property type="term" value="P:long-chain fatty-acyl-CoA metabolic process"/>
    <property type="evidence" value="ECO:0007669"/>
    <property type="project" value="TreeGrafter"/>
</dbReference>
<feature type="domain" description="Thioester reductase (TE)" evidence="3">
    <location>
        <begin position="192"/>
        <end position="453"/>
    </location>
</feature>
<dbReference type="EC" id="1.2.1.84" evidence="1"/>
<accession>A0A7R9IVM2</accession>
<dbReference type="PANTHER" id="PTHR11011:SF116">
    <property type="entry name" value="FATTY ACYL-COA REDUCTASE CG5065-RELATED"/>
    <property type="match status" value="1"/>
</dbReference>
<dbReference type="PANTHER" id="PTHR11011">
    <property type="entry name" value="MALE STERILITY PROTEIN 2-RELATED"/>
    <property type="match status" value="1"/>
</dbReference>
<evidence type="ECO:0000313" key="4">
    <source>
        <dbReference type="EMBL" id="CAD7567812.1"/>
    </source>
</evidence>
<dbReference type="AlphaFoldDB" id="A0A7R9IVM2"/>
<comment type="function">
    <text evidence="1">Catalyzes the reduction of fatty acyl-CoA to fatty alcohols.</text>
</comment>
<dbReference type="SUPFAM" id="SSF51735">
    <property type="entry name" value="NAD(P)-binding Rossmann-fold domains"/>
    <property type="match status" value="1"/>
</dbReference>
<reference evidence="4" key="1">
    <citation type="submission" date="2020-11" db="EMBL/GenBank/DDBJ databases">
        <authorList>
            <person name="Tran Van P."/>
        </authorList>
    </citation>
    <scope>NUCLEOTIDE SEQUENCE</scope>
</reference>
<dbReference type="GO" id="GO:0102965">
    <property type="term" value="F:alcohol-forming long-chain fatty acyl-CoA reductase activity"/>
    <property type="evidence" value="ECO:0007669"/>
    <property type="project" value="UniProtKB-EC"/>
</dbReference>
<comment type="similarity">
    <text evidence="1">Belongs to the fatty acyl-CoA reductase family.</text>
</comment>
<feature type="compositionally biased region" description="Polar residues" evidence="2">
    <location>
        <begin position="10"/>
        <end position="20"/>
    </location>
</feature>
<feature type="domain" description="Thioester reductase (TE)" evidence="3">
    <location>
        <begin position="54"/>
        <end position="98"/>
    </location>
</feature>